<dbReference type="VEuPathDB" id="ToxoDB:CSUI_008255"/>
<evidence type="ECO:0000313" key="2">
    <source>
        <dbReference type="Proteomes" id="UP000221165"/>
    </source>
</evidence>
<dbReference type="EMBL" id="MIGC01004576">
    <property type="protein sequence ID" value="PHJ17920.1"/>
    <property type="molecule type" value="Genomic_DNA"/>
</dbReference>
<accession>A0A2C6KAD6</accession>
<dbReference type="RefSeq" id="XP_067919634.1">
    <property type="nucleotide sequence ID" value="XM_068068389.1"/>
</dbReference>
<sequence length="179" mass="19406">MSRFLQILTTEQPCCLPTDEHSAAATGQSLRDAVQAVTSSFFPLNINSLATLLQVLPTKLTLDHCLFTPLLCQLEEHCFKGQRRDTRDKARRAAVNWLIDILSSSLTAPTPGRAPQAHGNAVSNAAVQIVQRVLSPVLSPEAGFHLAVEQVDVLKPLIALESCETQYHAEKANVLLASG</sequence>
<gene>
    <name evidence="1" type="ORF">CSUI_008255</name>
</gene>
<dbReference type="Proteomes" id="UP000221165">
    <property type="component" value="Unassembled WGS sequence"/>
</dbReference>
<proteinExistence type="predicted"/>
<comment type="caution">
    <text evidence="1">The sequence shown here is derived from an EMBL/GenBank/DDBJ whole genome shotgun (WGS) entry which is preliminary data.</text>
</comment>
<dbReference type="AlphaFoldDB" id="A0A2C6KAD6"/>
<name>A0A2C6KAD6_9APIC</name>
<evidence type="ECO:0000313" key="1">
    <source>
        <dbReference type="EMBL" id="PHJ17920.1"/>
    </source>
</evidence>
<keyword evidence="2" id="KW-1185">Reference proteome</keyword>
<organism evidence="1 2">
    <name type="scientific">Cystoisospora suis</name>
    <dbReference type="NCBI Taxonomy" id="483139"/>
    <lineage>
        <taxon>Eukaryota</taxon>
        <taxon>Sar</taxon>
        <taxon>Alveolata</taxon>
        <taxon>Apicomplexa</taxon>
        <taxon>Conoidasida</taxon>
        <taxon>Coccidia</taxon>
        <taxon>Eucoccidiorida</taxon>
        <taxon>Eimeriorina</taxon>
        <taxon>Sarcocystidae</taxon>
        <taxon>Cystoisospora</taxon>
    </lineage>
</organism>
<dbReference type="GeneID" id="94431600"/>
<protein>
    <submittedName>
        <fullName evidence="1">Uncharacterized protein</fullName>
    </submittedName>
</protein>
<reference evidence="1 2" key="1">
    <citation type="journal article" date="2017" name="Int. J. Parasitol.">
        <title>The genome of the protozoan parasite Cystoisospora suis and a reverse vaccinology approach to identify vaccine candidates.</title>
        <authorList>
            <person name="Palmieri N."/>
            <person name="Shrestha A."/>
            <person name="Ruttkowski B."/>
            <person name="Beck T."/>
            <person name="Vogl C."/>
            <person name="Tomley F."/>
            <person name="Blake D.P."/>
            <person name="Joachim A."/>
        </authorList>
    </citation>
    <scope>NUCLEOTIDE SEQUENCE [LARGE SCALE GENOMIC DNA]</scope>
    <source>
        <strain evidence="1 2">Wien I</strain>
    </source>
</reference>